<dbReference type="InterPro" id="IPR008949">
    <property type="entry name" value="Isoprenoid_synthase_dom_sf"/>
</dbReference>
<sequence>MHKGVPRLETRHYISLYQENDENYKYHWSDSVRKLAKLDFESVQALHRQEGKFSVWHYGRRRHNARHEKSIVLGPEASALCVPIVLVHFIRRLIHHFCPLLGCSNPELLGGYFANTSAKKNPLSNALFKAGPSIGPFQGPFKSPFISAHIEAGFGVILVATSSIDPGALDRAFGDHARVCHRTRCAYGAH</sequence>
<keyword evidence="2" id="KW-1185">Reference proteome</keyword>
<accession>A0AAP0JID0</accession>
<dbReference type="Gene3D" id="1.10.600.10">
    <property type="entry name" value="Farnesyl Diphosphate Synthase"/>
    <property type="match status" value="1"/>
</dbReference>
<dbReference type="AlphaFoldDB" id="A0AAP0JID0"/>
<dbReference type="GO" id="GO:0010333">
    <property type="term" value="F:terpene synthase activity"/>
    <property type="evidence" value="ECO:0007669"/>
    <property type="project" value="InterPro"/>
</dbReference>
<comment type="caution">
    <text evidence="1">The sequence shown here is derived from an EMBL/GenBank/DDBJ whole genome shotgun (WGS) entry which is preliminary data.</text>
</comment>
<dbReference type="Proteomes" id="UP001419268">
    <property type="component" value="Unassembled WGS sequence"/>
</dbReference>
<gene>
    <name evidence="1" type="ORF">Scep_013181</name>
</gene>
<dbReference type="EMBL" id="JBBNAG010000005">
    <property type="protein sequence ID" value="KAK9133653.1"/>
    <property type="molecule type" value="Genomic_DNA"/>
</dbReference>
<organism evidence="1 2">
    <name type="scientific">Stephania cephalantha</name>
    <dbReference type="NCBI Taxonomy" id="152367"/>
    <lineage>
        <taxon>Eukaryota</taxon>
        <taxon>Viridiplantae</taxon>
        <taxon>Streptophyta</taxon>
        <taxon>Embryophyta</taxon>
        <taxon>Tracheophyta</taxon>
        <taxon>Spermatophyta</taxon>
        <taxon>Magnoliopsida</taxon>
        <taxon>Ranunculales</taxon>
        <taxon>Menispermaceae</taxon>
        <taxon>Menispermoideae</taxon>
        <taxon>Cissampelideae</taxon>
        <taxon>Stephania</taxon>
    </lineage>
</organism>
<dbReference type="Gene3D" id="1.50.10.130">
    <property type="entry name" value="Terpene synthase, N-terminal domain"/>
    <property type="match status" value="1"/>
</dbReference>
<dbReference type="InterPro" id="IPR036965">
    <property type="entry name" value="Terpene_synth_N_sf"/>
</dbReference>
<evidence type="ECO:0000313" key="1">
    <source>
        <dbReference type="EMBL" id="KAK9133653.1"/>
    </source>
</evidence>
<proteinExistence type="predicted"/>
<evidence type="ECO:0000313" key="2">
    <source>
        <dbReference type="Proteomes" id="UP001419268"/>
    </source>
</evidence>
<name>A0AAP0JID0_9MAGN</name>
<reference evidence="1 2" key="1">
    <citation type="submission" date="2024-01" db="EMBL/GenBank/DDBJ databases">
        <title>Genome assemblies of Stephania.</title>
        <authorList>
            <person name="Yang L."/>
        </authorList>
    </citation>
    <scope>NUCLEOTIDE SEQUENCE [LARGE SCALE GENOMIC DNA]</scope>
    <source>
        <strain evidence="1">JXDWG</strain>
        <tissue evidence="1">Leaf</tissue>
    </source>
</reference>
<protein>
    <submittedName>
        <fullName evidence="1">Uncharacterized protein</fullName>
    </submittedName>
</protein>